<comment type="subcellular location">
    <subcellularLocation>
        <location evidence="1 9">Cell inner membrane</location>
        <topology evidence="1 9">Multi-pass membrane protein</topology>
    </subcellularLocation>
</comment>
<keyword evidence="12" id="KW-1185">Reference proteome</keyword>
<evidence type="ECO:0000313" key="12">
    <source>
        <dbReference type="Proteomes" id="UP000076577"/>
    </source>
</evidence>
<feature type="transmembrane region" description="Helical" evidence="9">
    <location>
        <begin position="133"/>
        <end position="157"/>
    </location>
</feature>
<keyword evidence="7 9" id="KW-0472">Membrane</keyword>
<keyword evidence="4 9" id="KW-0997">Cell inner membrane</keyword>
<feature type="transmembrane region" description="Helical" evidence="9">
    <location>
        <begin position="48"/>
        <end position="70"/>
    </location>
</feature>
<comment type="subunit">
    <text evidence="9">The complex comprises the extracytoplasmic solute receptor protein and the two transmembrane proteins.</text>
</comment>
<protein>
    <recommendedName>
        <fullName evidence="9">TRAP transporter small permease protein</fullName>
    </recommendedName>
</protein>
<evidence type="ECO:0000256" key="8">
    <source>
        <dbReference type="ARBA" id="ARBA00038436"/>
    </source>
</evidence>
<feature type="transmembrane region" description="Helical" evidence="9">
    <location>
        <begin position="91"/>
        <end position="113"/>
    </location>
</feature>
<dbReference type="RefSeq" id="WP_068009214.1">
    <property type="nucleotide sequence ID" value="NZ_FOFM01000012.1"/>
</dbReference>
<evidence type="ECO:0000256" key="7">
    <source>
        <dbReference type="ARBA" id="ARBA00023136"/>
    </source>
</evidence>
<evidence type="ECO:0000259" key="10">
    <source>
        <dbReference type="Pfam" id="PF04290"/>
    </source>
</evidence>
<dbReference type="OrthoDB" id="9794346at2"/>
<feature type="domain" description="Tripartite ATP-independent periplasmic transporters DctQ component" evidence="10">
    <location>
        <begin position="30"/>
        <end position="160"/>
    </location>
</feature>
<evidence type="ECO:0000256" key="2">
    <source>
        <dbReference type="ARBA" id="ARBA00022448"/>
    </source>
</evidence>
<comment type="caution">
    <text evidence="11">The sequence shown here is derived from an EMBL/GenBank/DDBJ whole genome shotgun (WGS) entry which is preliminary data.</text>
</comment>
<comment type="function">
    <text evidence="9">Part of the tripartite ATP-independent periplasmic (TRAP) transport system.</text>
</comment>
<comment type="similarity">
    <text evidence="8 9">Belongs to the TRAP transporter small permease family.</text>
</comment>
<proteinExistence type="inferred from homology"/>
<dbReference type="InterPro" id="IPR055348">
    <property type="entry name" value="DctQ"/>
</dbReference>
<feature type="transmembrane region" description="Helical" evidence="9">
    <location>
        <begin position="18"/>
        <end position="36"/>
    </location>
</feature>
<dbReference type="PANTHER" id="PTHR35011">
    <property type="entry name" value="2,3-DIKETO-L-GULONATE TRAP TRANSPORTER SMALL PERMEASE PROTEIN YIAM"/>
    <property type="match status" value="1"/>
</dbReference>
<reference evidence="11 12" key="1">
    <citation type="journal article" date="2016" name="Front. Microbiol.">
        <title>Comparative Genomic Analysis Reveals a Diverse Repertoire of Genes Involved in Prokaryote-Eukaryote Interactions within the Pseudovibrio Genus.</title>
        <authorList>
            <person name="Romano S."/>
            <person name="Fernandez-Guerra A."/>
            <person name="Reen F.J."/>
            <person name="Glockner F.O."/>
            <person name="Crowley S.P."/>
            <person name="O'Sullivan O."/>
            <person name="Cotter P.D."/>
            <person name="Adams C."/>
            <person name="Dobson A.D."/>
            <person name="O'Gara F."/>
        </authorList>
    </citation>
    <scope>NUCLEOTIDE SEQUENCE [LARGE SCALE GENOMIC DNA]</scope>
    <source>
        <strain evidence="11 12">Ad2</strain>
    </source>
</reference>
<name>A0A165VT93_9HYPH</name>
<keyword evidence="6 9" id="KW-1133">Transmembrane helix</keyword>
<evidence type="ECO:0000256" key="5">
    <source>
        <dbReference type="ARBA" id="ARBA00022692"/>
    </source>
</evidence>
<dbReference type="GO" id="GO:0005886">
    <property type="term" value="C:plasma membrane"/>
    <property type="evidence" value="ECO:0007669"/>
    <property type="project" value="UniProtKB-SubCell"/>
</dbReference>
<dbReference type="AlphaFoldDB" id="A0A165VT93"/>
<dbReference type="STRING" id="989403.SAMN05421798_11263"/>
<sequence>MPKPLVIFVKYVDWINKYVGRFAMYLIFVMLGVLLYSSFAKTFLAPPLWTLETAQFTMAAYYLLGGAYSMQTQSHVRMDLFYGSWSPRRKATMDVMTILLLIFYLVFLLYGGLSSLEYAVKYGEESYSAWAPPMAPIKAVMCFGIFLMLLQAIATFIKDLAAALGRPVP</sequence>
<dbReference type="EMBL" id="LMCB01000074">
    <property type="protein sequence ID" value="KZL15410.1"/>
    <property type="molecule type" value="Genomic_DNA"/>
</dbReference>
<dbReference type="Pfam" id="PF04290">
    <property type="entry name" value="DctQ"/>
    <property type="match status" value="1"/>
</dbReference>
<gene>
    <name evidence="11" type="ORF">PsAD2_03666</name>
</gene>
<dbReference type="GO" id="GO:0022857">
    <property type="term" value="F:transmembrane transporter activity"/>
    <property type="evidence" value="ECO:0007669"/>
    <property type="project" value="UniProtKB-UniRule"/>
</dbReference>
<evidence type="ECO:0000256" key="9">
    <source>
        <dbReference type="RuleBase" id="RU369079"/>
    </source>
</evidence>
<keyword evidence="2 9" id="KW-0813">Transport</keyword>
<evidence type="ECO:0000256" key="3">
    <source>
        <dbReference type="ARBA" id="ARBA00022475"/>
    </source>
</evidence>
<keyword evidence="5 9" id="KW-0812">Transmembrane</keyword>
<dbReference type="PANTHER" id="PTHR35011:SF4">
    <property type="entry name" value="SLL1102 PROTEIN"/>
    <property type="match status" value="1"/>
</dbReference>
<dbReference type="InterPro" id="IPR007387">
    <property type="entry name" value="TRAP_DctQ"/>
</dbReference>
<evidence type="ECO:0000256" key="6">
    <source>
        <dbReference type="ARBA" id="ARBA00022989"/>
    </source>
</evidence>
<keyword evidence="3" id="KW-1003">Cell membrane</keyword>
<accession>A0A165VT93</accession>
<dbReference type="Proteomes" id="UP000076577">
    <property type="component" value="Unassembled WGS sequence"/>
</dbReference>
<evidence type="ECO:0000256" key="1">
    <source>
        <dbReference type="ARBA" id="ARBA00004429"/>
    </source>
</evidence>
<evidence type="ECO:0000313" key="11">
    <source>
        <dbReference type="EMBL" id="KZL15410.1"/>
    </source>
</evidence>
<dbReference type="PATRIC" id="fig|989403.3.peg.3964"/>
<organism evidence="11 12">
    <name type="scientific">Pseudovibrio axinellae</name>
    <dbReference type="NCBI Taxonomy" id="989403"/>
    <lineage>
        <taxon>Bacteria</taxon>
        <taxon>Pseudomonadati</taxon>
        <taxon>Pseudomonadota</taxon>
        <taxon>Alphaproteobacteria</taxon>
        <taxon>Hyphomicrobiales</taxon>
        <taxon>Stappiaceae</taxon>
        <taxon>Pseudovibrio</taxon>
    </lineage>
</organism>
<evidence type="ECO:0000256" key="4">
    <source>
        <dbReference type="ARBA" id="ARBA00022519"/>
    </source>
</evidence>